<name>A0A9J5Z224_SOLCO</name>
<dbReference type="OrthoDB" id="1316348at2759"/>
<reference evidence="2 3" key="1">
    <citation type="submission" date="2020-09" db="EMBL/GenBank/DDBJ databases">
        <title>De no assembly of potato wild relative species, Solanum commersonii.</title>
        <authorList>
            <person name="Cho K."/>
        </authorList>
    </citation>
    <scope>NUCLEOTIDE SEQUENCE [LARGE SCALE GENOMIC DNA]</scope>
    <source>
        <strain evidence="2">LZ3.2</strain>
        <tissue evidence="2">Leaf</tissue>
    </source>
</reference>
<gene>
    <name evidence="2" type="ORF">H5410_028222</name>
</gene>
<sequence length="69" mass="8005">MMGDERVGEFHSDEPLEHKLTDNDEMYEDDVDNAPNAPLKIKKILSIQEMMVLSERHFGIQTILNIFSQ</sequence>
<evidence type="ECO:0000313" key="2">
    <source>
        <dbReference type="EMBL" id="KAG5606730.1"/>
    </source>
</evidence>
<accession>A0A9J5Z224</accession>
<feature type="region of interest" description="Disordered" evidence="1">
    <location>
        <begin position="1"/>
        <end position="33"/>
    </location>
</feature>
<dbReference type="Proteomes" id="UP000824120">
    <property type="component" value="Chromosome 5"/>
</dbReference>
<organism evidence="2 3">
    <name type="scientific">Solanum commersonii</name>
    <name type="common">Commerson's wild potato</name>
    <name type="synonym">Commerson's nightshade</name>
    <dbReference type="NCBI Taxonomy" id="4109"/>
    <lineage>
        <taxon>Eukaryota</taxon>
        <taxon>Viridiplantae</taxon>
        <taxon>Streptophyta</taxon>
        <taxon>Embryophyta</taxon>
        <taxon>Tracheophyta</taxon>
        <taxon>Spermatophyta</taxon>
        <taxon>Magnoliopsida</taxon>
        <taxon>eudicotyledons</taxon>
        <taxon>Gunneridae</taxon>
        <taxon>Pentapetalae</taxon>
        <taxon>asterids</taxon>
        <taxon>lamiids</taxon>
        <taxon>Solanales</taxon>
        <taxon>Solanaceae</taxon>
        <taxon>Solanoideae</taxon>
        <taxon>Solaneae</taxon>
        <taxon>Solanum</taxon>
    </lineage>
</organism>
<keyword evidence="3" id="KW-1185">Reference proteome</keyword>
<feature type="compositionally biased region" description="Basic and acidic residues" evidence="1">
    <location>
        <begin position="1"/>
        <end position="22"/>
    </location>
</feature>
<proteinExistence type="predicted"/>
<comment type="caution">
    <text evidence="2">The sequence shown here is derived from an EMBL/GenBank/DDBJ whole genome shotgun (WGS) entry which is preliminary data.</text>
</comment>
<dbReference type="EMBL" id="JACXVP010000005">
    <property type="protein sequence ID" value="KAG5606730.1"/>
    <property type="molecule type" value="Genomic_DNA"/>
</dbReference>
<feature type="compositionally biased region" description="Acidic residues" evidence="1">
    <location>
        <begin position="23"/>
        <end position="32"/>
    </location>
</feature>
<evidence type="ECO:0000313" key="3">
    <source>
        <dbReference type="Proteomes" id="UP000824120"/>
    </source>
</evidence>
<feature type="non-terminal residue" evidence="2">
    <location>
        <position position="69"/>
    </location>
</feature>
<evidence type="ECO:0000256" key="1">
    <source>
        <dbReference type="SAM" id="MobiDB-lite"/>
    </source>
</evidence>
<protein>
    <submittedName>
        <fullName evidence="2">Uncharacterized protein</fullName>
    </submittedName>
</protein>
<dbReference type="AlphaFoldDB" id="A0A9J5Z224"/>